<organism evidence="1 2">
    <name type="scientific">Methylomonas denitrificans</name>
    <dbReference type="NCBI Taxonomy" id="1538553"/>
    <lineage>
        <taxon>Bacteria</taxon>
        <taxon>Pseudomonadati</taxon>
        <taxon>Pseudomonadota</taxon>
        <taxon>Gammaproteobacteria</taxon>
        <taxon>Methylococcales</taxon>
        <taxon>Methylococcaceae</taxon>
        <taxon>Methylomonas</taxon>
    </lineage>
</organism>
<sequence length="298" mass="34078">MRSRSGAELRTVICKDCGLVWSDPFPHDPRQFYEEDYRLEYKNTYAPKAKHILRAGRVAVTRHEKIKHLLDKPQTMLDVGTGGGEFAYLIKSLGHDLHGIEPNKGYGQYSAAQYDLNLQFGFIQDAQFEESSFDVITIWHVLEHTEDPFFVLGKLRSLLKPDGVLVVEVPNIEATCQSPSSTFHEAHLYNFNLATLRRMGEKAGLLEDRHVFSEDGGNVTLFFKKAESVADQAASWGIPENAERITAIVRGHTNLRHYMRAAPYLRFIKRMTRSLFENRDVKGFENNKSLLDQLYRGL</sequence>
<dbReference type="GO" id="GO:0032259">
    <property type="term" value="P:methylation"/>
    <property type="evidence" value="ECO:0007669"/>
    <property type="project" value="UniProtKB-KW"/>
</dbReference>
<dbReference type="SUPFAM" id="SSF53335">
    <property type="entry name" value="S-adenosyl-L-methionine-dependent methyltransferases"/>
    <property type="match status" value="1"/>
</dbReference>
<dbReference type="Proteomes" id="UP000030512">
    <property type="component" value="Chromosome"/>
</dbReference>
<dbReference type="PANTHER" id="PTHR43861:SF6">
    <property type="entry name" value="METHYLTRANSFERASE TYPE 11"/>
    <property type="match status" value="1"/>
</dbReference>
<dbReference type="Gene3D" id="3.40.50.150">
    <property type="entry name" value="Vaccinia Virus protein VP39"/>
    <property type="match status" value="1"/>
</dbReference>
<dbReference type="AlphaFoldDB" id="A0A126T3W4"/>
<proteinExistence type="predicted"/>
<dbReference type="EMBL" id="CP014476">
    <property type="protein sequence ID" value="AMK76757.1"/>
    <property type="molecule type" value="Genomic_DNA"/>
</dbReference>
<evidence type="ECO:0000313" key="2">
    <source>
        <dbReference type="Proteomes" id="UP000030512"/>
    </source>
</evidence>
<dbReference type="GO" id="GO:0008168">
    <property type="term" value="F:methyltransferase activity"/>
    <property type="evidence" value="ECO:0007669"/>
    <property type="project" value="UniProtKB-KW"/>
</dbReference>
<dbReference type="OrthoDB" id="9815644at2"/>
<dbReference type="PANTHER" id="PTHR43861">
    <property type="entry name" value="TRANS-ACONITATE 2-METHYLTRANSFERASE-RELATED"/>
    <property type="match status" value="1"/>
</dbReference>
<dbReference type="InterPro" id="IPR029063">
    <property type="entry name" value="SAM-dependent_MTases_sf"/>
</dbReference>
<keyword evidence="2" id="KW-1185">Reference proteome</keyword>
<dbReference type="Pfam" id="PF13489">
    <property type="entry name" value="Methyltransf_23"/>
    <property type="match status" value="1"/>
</dbReference>
<name>A0A126T3W4_9GAMM</name>
<keyword evidence="1" id="KW-0489">Methyltransferase</keyword>
<keyword evidence="1" id="KW-0808">Transferase</keyword>
<reference evidence="1 2" key="1">
    <citation type="journal article" date="2015" name="Environ. Microbiol.">
        <title>Methane oxidation coupled to nitrate reduction under hypoxia by the Gammaproteobacterium Methylomonas denitrificans, sp. nov. type strain FJG1.</title>
        <authorList>
            <person name="Kits K.D."/>
            <person name="Klotz M.G."/>
            <person name="Stein L.Y."/>
        </authorList>
    </citation>
    <scope>NUCLEOTIDE SEQUENCE [LARGE SCALE GENOMIC DNA]</scope>
    <source>
        <strain evidence="1 2">FJG1</strain>
    </source>
</reference>
<protein>
    <submittedName>
        <fullName evidence="1">Methyltransferase type 11</fullName>
    </submittedName>
</protein>
<accession>A0A126T3W4</accession>
<evidence type="ECO:0000313" key="1">
    <source>
        <dbReference type="EMBL" id="AMK76757.1"/>
    </source>
</evidence>
<dbReference type="STRING" id="1538553.JT25_009680"/>
<dbReference type="KEGG" id="mdn:JT25_009680"/>
<gene>
    <name evidence="1" type="ORF">JT25_009680</name>
</gene>
<dbReference type="CDD" id="cd02440">
    <property type="entry name" value="AdoMet_MTases"/>
    <property type="match status" value="1"/>
</dbReference>